<name>A0A059CVD5_EUCGR</name>
<evidence type="ECO:0000256" key="1">
    <source>
        <dbReference type="SAM" id="MobiDB-lite"/>
    </source>
</evidence>
<feature type="compositionally biased region" description="Basic and acidic residues" evidence="1">
    <location>
        <begin position="41"/>
        <end position="53"/>
    </location>
</feature>
<dbReference type="AlphaFoldDB" id="A0A059CVD5"/>
<feature type="region of interest" description="Disordered" evidence="1">
    <location>
        <begin position="37"/>
        <end position="68"/>
    </location>
</feature>
<protein>
    <submittedName>
        <fullName evidence="2">Uncharacterized protein</fullName>
    </submittedName>
</protein>
<organism evidence="2">
    <name type="scientific">Eucalyptus grandis</name>
    <name type="common">Flooded gum</name>
    <dbReference type="NCBI Taxonomy" id="71139"/>
    <lineage>
        <taxon>Eukaryota</taxon>
        <taxon>Viridiplantae</taxon>
        <taxon>Streptophyta</taxon>
        <taxon>Embryophyta</taxon>
        <taxon>Tracheophyta</taxon>
        <taxon>Spermatophyta</taxon>
        <taxon>Magnoliopsida</taxon>
        <taxon>eudicotyledons</taxon>
        <taxon>Gunneridae</taxon>
        <taxon>Pentapetalae</taxon>
        <taxon>rosids</taxon>
        <taxon>malvids</taxon>
        <taxon>Myrtales</taxon>
        <taxon>Myrtaceae</taxon>
        <taxon>Myrtoideae</taxon>
        <taxon>Eucalypteae</taxon>
        <taxon>Eucalyptus</taxon>
    </lineage>
</organism>
<proteinExistence type="predicted"/>
<dbReference type="EMBL" id="KK198755">
    <property type="protein sequence ID" value="KCW82141.1"/>
    <property type="molecule type" value="Genomic_DNA"/>
</dbReference>
<dbReference type="InParanoid" id="A0A059CVD5"/>
<dbReference type="Gramene" id="KCW82141">
    <property type="protein sequence ID" value="KCW82141"/>
    <property type="gene ID" value="EUGRSUZ_C03530"/>
</dbReference>
<gene>
    <name evidence="2" type="ORF">EUGRSUZ_C03530</name>
</gene>
<sequence length="107" mass="12138">MKAKERKRKQRPKMILLGNDSRKSCISYREVKMARNNKMAVTDENKPKPSEIAKRRRESCPNNKGTPVMPLLSPGIVKAAANNTVPIKNWLRVKSIFAGKIPSVTFF</sequence>
<evidence type="ECO:0000313" key="2">
    <source>
        <dbReference type="EMBL" id="KCW82141.1"/>
    </source>
</evidence>
<reference evidence="2" key="1">
    <citation type="submission" date="2013-07" db="EMBL/GenBank/DDBJ databases">
        <title>The genome of Eucalyptus grandis.</title>
        <authorList>
            <person name="Schmutz J."/>
            <person name="Hayes R."/>
            <person name="Myburg A."/>
            <person name="Tuskan G."/>
            <person name="Grattapaglia D."/>
            <person name="Rokhsar D.S."/>
        </authorList>
    </citation>
    <scope>NUCLEOTIDE SEQUENCE</scope>
    <source>
        <tissue evidence="2">Leaf extractions</tissue>
    </source>
</reference>
<accession>A0A059CVD5</accession>